<reference evidence="1" key="1">
    <citation type="submission" date="2021-10" db="EMBL/GenBank/DDBJ databases">
        <title>Melipona bicolor Genome sequencing and assembly.</title>
        <authorList>
            <person name="Araujo N.S."/>
            <person name="Arias M.C."/>
        </authorList>
    </citation>
    <scope>NUCLEOTIDE SEQUENCE</scope>
    <source>
        <strain evidence="1">USP_2M_L1-L4_2017</strain>
        <tissue evidence="1">Whole body</tissue>
    </source>
</reference>
<comment type="caution">
    <text evidence="1">The sequence shown here is derived from an EMBL/GenBank/DDBJ whole genome shotgun (WGS) entry which is preliminary data.</text>
</comment>
<evidence type="ECO:0000313" key="2">
    <source>
        <dbReference type="Proteomes" id="UP001177670"/>
    </source>
</evidence>
<dbReference type="AlphaFoldDB" id="A0AA40G8Q6"/>
<gene>
    <name evidence="1" type="ORF">K0M31_013929</name>
</gene>
<accession>A0AA40G8Q6</accession>
<protein>
    <submittedName>
        <fullName evidence="1">Uncharacterized protein</fullName>
    </submittedName>
</protein>
<sequence length="84" mass="9016">MEEVDTVNLIILTCAFFASEKSRERKLCTRKGGSTPPWTCYSFLFRTSSFKCKGDSRALTDAKRLGSGSGAVGAPLVRGAGKPP</sequence>
<dbReference type="EMBL" id="JAHYIQ010000004">
    <property type="protein sequence ID" value="KAK1132546.1"/>
    <property type="molecule type" value="Genomic_DNA"/>
</dbReference>
<dbReference type="Proteomes" id="UP001177670">
    <property type="component" value="Unassembled WGS sequence"/>
</dbReference>
<organism evidence="1 2">
    <name type="scientific">Melipona bicolor</name>
    <dbReference type="NCBI Taxonomy" id="60889"/>
    <lineage>
        <taxon>Eukaryota</taxon>
        <taxon>Metazoa</taxon>
        <taxon>Ecdysozoa</taxon>
        <taxon>Arthropoda</taxon>
        <taxon>Hexapoda</taxon>
        <taxon>Insecta</taxon>
        <taxon>Pterygota</taxon>
        <taxon>Neoptera</taxon>
        <taxon>Endopterygota</taxon>
        <taxon>Hymenoptera</taxon>
        <taxon>Apocrita</taxon>
        <taxon>Aculeata</taxon>
        <taxon>Apoidea</taxon>
        <taxon>Anthophila</taxon>
        <taxon>Apidae</taxon>
        <taxon>Melipona</taxon>
    </lineage>
</organism>
<proteinExistence type="predicted"/>
<name>A0AA40G8Q6_9HYME</name>
<feature type="non-terminal residue" evidence="1">
    <location>
        <position position="84"/>
    </location>
</feature>
<evidence type="ECO:0000313" key="1">
    <source>
        <dbReference type="EMBL" id="KAK1132546.1"/>
    </source>
</evidence>
<keyword evidence="2" id="KW-1185">Reference proteome</keyword>